<keyword evidence="10" id="KW-0325">Glycoprotein</keyword>
<feature type="transmembrane region" description="Helical" evidence="11">
    <location>
        <begin position="525"/>
        <end position="543"/>
    </location>
</feature>
<feature type="transmembrane region" description="Helical" evidence="11">
    <location>
        <begin position="960"/>
        <end position="990"/>
    </location>
</feature>
<sequence length="1004" mass="111859">MPSSMACTRLAAWTVAAVLLQILGLYLFMFAFFPVRPALSGLSGPESFLMPTCGSADIPERWNLPPHELRAMYKGMSRLPPFFDRLILMVVDGLPAEFILGKGETTATKIMADAMPYTHSLLSSGKALGYHALAATPTVTMPRLKAIVSGIVGGFLDVAFNFNTQEMLDDNLVDQFYHCGQKMVMLGDETWIRLFPGRFIRQDGVSSFYVKDTVEVDFNVSRHLESELAAKDWDLLILHYLGLDHVGHIGGRNSILMAPKLKEMDDVIRAAHTHAILQQNVDKRTLLVVVSDHGMTDNGNHGGSSYEETDSVALFVGLQPKSTDFKLQAYRTINQVDIAPTLAILFGLPIPKNSVGLLIREVVDQMTDVQRLRALEINSFQLLRLLQSYIPDVLCEDLCVGLNNAHNLGISPSTGSVKENFCHLFSNAVNFHNSWKLLNESEILNGDLPSITVDAYYEFLGAASDWLSTAATSNPATMLLAGISIMVFSCAIILGLLVRMLKEHRQKLYPSHGTVFNCSWNKDEAFVFLAILIHVFSLGSSSLVEEEQYTWHFLTSTLYLIFLFMRIQSFVGFSPKATMIVRGDNHSTQLPFCFSLSSLCKILKGTSFVCKDHQSLSFCSILSVLICMRVLRGWHQGGVNWIHLPDISKSLEEAGTSVIKTFRIASLVFLISLGFLALRSAKSRKVYLGVLVISHFMSFFLISLHILGYQNHSLLESSYDLSSFLLLYGSLILTLMISLLSPWFSPSCRQNISWETKFQMSSPTDERVVNYFLHSIRDPIYIIGVTYTSSWCLLQLFLQQPINAAPVLMLFIQILVSTIYFSHEESQYKPWVEVSALYFIGMTGHFGLGNSNTLATIDVAGAFNGIFGQSTVLAGIMMLIITYASPLLYLLSLVLYISLKTRKYLLGPKSVPLTCLLREMLVFPCLVPLALNSISLTSFTIILFAMRNHLFIWSVFSPKYLYVCAATVCVYVGLLVVAATISYICAVVFYKRRIIGPQAIADDT</sequence>
<feature type="transmembrane region" description="Helical" evidence="11">
    <location>
        <begin position="920"/>
        <end position="945"/>
    </location>
</feature>
<feature type="transmembrane region" description="Helical" evidence="11">
    <location>
        <begin position="721"/>
        <end position="744"/>
    </location>
</feature>
<dbReference type="UniPathway" id="UPA00196"/>
<protein>
    <recommendedName>
        <fullName evidence="12">GPI ethanolamine phosphate transferase 2 C-terminal domain-containing protein</fullName>
    </recommendedName>
</protein>
<dbReference type="Gene3D" id="3.40.720.10">
    <property type="entry name" value="Alkaline Phosphatase, subunit A"/>
    <property type="match status" value="1"/>
</dbReference>
<reference evidence="13" key="1">
    <citation type="submission" date="2020-02" db="EMBL/GenBank/DDBJ databases">
        <authorList>
            <person name="Scholz U."/>
            <person name="Mascher M."/>
            <person name="Fiebig A."/>
        </authorList>
    </citation>
    <scope>NUCLEOTIDE SEQUENCE</scope>
</reference>
<dbReference type="SUPFAM" id="SSF53649">
    <property type="entry name" value="Alkaline phosphatase-like"/>
    <property type="match status" value="1"/>
</dbReference>
<dbReference type="AlphaFoldDB" id="A0A7I8KWY1"/>
<evidence type="ECO:0000256" key="9">
    <source>
        <dbReference type="ARBA" id="ARBA00023136"/>
    </source>
</evidence>
<keyword evidence="6 11" id="KW-0812">Transmembrane</keyword>
<evidence type="ECO:0000256" key="5">
    <source>
        <dbReference type="ARBA" id="ARBA00022679"/>
    </source>
</evidence>
<feature type="transmembrane region" description="Helical" evidence="11">
    <location>
        <begin position="804"/>
        <end position="822"/>
    </location>
</feature>
<comment type="subcellular location">
    <subcellularLocation>
        <location evidence="1">Endoplasmic reticulum membrane</location>
        <topology evidence="1">Multi-pass membrane protein</topology>
    </subcellularLocation>
</comment>
<accession>A0A7I8KWY1</accession>
<dbReference type="Proteomes" id="UP000663760">
    <property type="component" value="Chromosome 9"/>
</dbReference>
<feature type="transmembrane region" description="Helical" evidence="11">
    <location>
        <begin position="872"/>
        <end position="899"/>
    </location>
</feature>
<evidence type="ECO:0000256" key="11">
    <source>
        <dbReference type="SAM" id="Phobius"/>
    </source>
</evidence>
<keyword evidence="8 11" id="KW-1133">Transmembrane helix</keyword>
<evidence type="ECO:0000256" key="4">
    <source>
        <dbReference type="ARBA" id="ARBA00022502"/>
    </source>
</evidence>
<evidence type="ECO:0000256" key="6">
    <source>
        <dbReference type="ARBA" id="ARBA00022692"/>
    </source>
</evidence>
<dbReference type="InterPro" id="IPR039527">
    <property type="entry name" value="PIGG/GPI7"/>
</dbReference>
<dbReference type="Pfam" id="PF01663">
    <property type="entry name" value="Phosphodiest"/>
    <property type="match status" value="1"/>
</dbReference>
<evidence type="ECO:0000313" key="13">
    <source>
        <dbReference type="EMBL" id="CAA7401578.1"/>
    </source>
</evidence>
<dbReference type="InterPro" id="IPR002591">
    <property type="entry name" value="Phosphodiest/P_Trfase"/>
</dbReference>
<feature type="transmembrane region" description="Helical" evidence="11">
    <location>
        <begin position="549"/>
        <end position="567"/>
    </location>
</feature>
<evidence type="ECO:0000313" key="14">
    <source>
        <dbReference type="Proteomes" id="UP000663760"/>
    </source>
</evidence>
<dbReference type="GO" id="GO:0006506">
    <property type="term" value="P:GPI anchor biosynthetic process"/>
    <property type="evidence" value="ECO:0007669"/>
    <property type="project" value="UniProtKB-UniPathway"/>
</dbReference>
<dbReference type="InterPro" id="IPR037674">
    <property type="entry name" value="PIG-G_N"/>
</dbReference>
<dbReference type="Pfam" id="PF19316">
    <property type="entry name" value="PIGO_PIGG"/>
    <property type="match status" value="1"/>
</dbReference>
<dbReference type="OrthoDB" id="272139at2759"/>
<name>A0A7I8KWY1_SPIIN</name>
<dbReference type="GO" id="GO:0005789">
    <property type="term" value="C:endoplasmic reticulum membrane"/>
    <property type="evidence" value="ECO:0007669"/>
    <property type="project" value="UniProtKB-SubCell"/>
</dbReference>
<dbReference type="InterPro" id="IPR017850">
    <property type="entry name" value="Alkaline_phosphatase_core_sf"/>
</dbReference>
<keyword evidence="14" id="KW-1185">Reference proteome</keyword>
<evidence type="ECO:0000256" key="10">
    <source>
        <dbReference type="ARBA" id="ARBA00023180"/>
    </source>
</evidence>
<evidence type="ECO:0000256" key="3">
    <source>
        <dbReference type="ARBA" id="ARBA00005315"/>
    </source>
</evidence>
<evidence type="ECO:0000259" key="12">
    <source>
        <dbReference type="Pfam" id="PF19316"/>
    </source>
</evidence>
<feature type="transmembrane region" description="Helical" evidence="11">
    <location>
        <begin position="478"/>
        <end position="498"/>
    </location>
</feature>
<evidence type="ECO:0000256" key="1">
    <source>
        <dbReference type="ARBA" id="ARBA00004477"/>
    </source>
</evidence>
<feature type="transmembrane region" description="Helical" evidence="11">
    <location>
        <begin position="688"/>
        <end position="709"/>
    </location>
</feature>
<gene>
    <name evidence="13" type="ORF">SI8410_09012256</name>
</gene>
<dbReference type="FunFam" id="3.40.720.10:FF:000078">
    <property type="entry name" value="GPI ethanolamine phosphate transferase 2 isoform X4"/>
    <property type="match status" value="1"/>
</dbReference>
<comment type="pathway">
    <text evidence="2">Glycolipid biosynthesis; glycosylphosphatidylinositol-anchor biosynthesis.</text>
</comment>
<feature type="transmembrane region" description="Helical" evidence="11">
    <location>
        <begin position="780"/>
        <end position="798"/>
    </location>
</feature>
<keyword evidence="4" id="KW-0337">GPI-anchor biosynthesis</keyword>
<dbReference type="PANTHER" id="PTHR23072:SF0">
    <property type="entry name" value="GPI ETHANOLAMINE PHOSPHATE TRANSFERASE 2"/>
    <property type="match status" value="1"/>
</dbReference>
<dbReference type="PANTHER" id="PTHR23072">
    <property type="entry name" value="PHOSPHATIDYLINOSITOL GLYCAN-RELATED"/>
    <property type="match status" value="1"/>
</dbReference>
<evidence type="ECO:0000256" key="8">
    <source>
        <dbReference type="ARBA" id="ARBA00022989"/>
    </source>
</evidence>
<evidence type="ECO:0000256" key="7">
    <source>
        <dbReference type="ARBA" id="ARBA00022824"/>
    </source>
</evidence>
<dbReference type="InterPro" id="IPR045687">
    <property type="entry name" value="PIGG/GPI7_C"/>
</dbReference>
<organism evidence="13 14">
    <name type="scientific">Spirodela intermedia</name>
    <name type="common">Intermediate duckweed</name>
    <dbReference type="NCBI Taxonomy" id="51605"/>
    <lineage>
        <taxon>Eukaryota</taxon>
        <taxon>Viridiplantae</taxon>
        <taxon>Streptophyta</taxon>
        <taxon>Embryophyta</taxon>
        <taxon>Tracheophyta</taxon>
        <taxon>Spermatophyta</taxon>
        <taxon>Magnoliopsida</taxon>
        <taxon>Liliopsida</taxon>
        <taxon>Araceae</taxon>
        <taxon>Lemnoideae</taxon>
        <taxon>Spirodela</taxon>
    </lineage>
</organism>
<dbReference type="CDD" id="cd16024">
    <property type="entry name" value="GPI_EPT_2"/>
    <property type="match status" value="1"/>
</dbReference>
<feature type="domain" description="GPI ethanolamine phosphate transferase 2 C-terminal" evidence="12">
    <location>
        <begin position="795"/>
        <end position="981"/>
    </location>
</feature>
<feature type="transmembrane region" description="Helical" evidence="11">
    <location>
        <begin position="834"/>
        <end position="852"/>
    </location>
</feature>
<dbReference type="EMBL" id="LR746272">
    <property type="protein sequence ID" value="CAA7401578.1"/>
    <property type="molecule type" value="Genomic_DNA"/>
</dbReference>
<evidence type="ECO:0000256" key="2">
    <source>
        <dbReference type="ARBA" id="ARBA00004687"/>
    </source>
</evidence>
<dbReference type="GO" id="GO:0051267">
    <property type="term" value="F:CP2 mannose-ethanolamine phosphotransferase activity"/>
    <property type="evidence" value="ECO:0007669"/>
    <property type="project" value="TreeGrafter"/>
</dbReference>
<proteinExistence type="inferred from homology"/>
<keyword evidence="5" id="KW-0808">Transferase</keyword>
<keyword evidence="7" id="KW-0256">Endoplasmic reticulum</keyword>
<comment type="similarity">
    <text evidence="3">Belongs to the PIGG/PIGN/PIGO family. PIGG subfamily.</text>
</comment>
<keyword evidence="9 11" id="KW-0472">Membrane</keyword>